<dbReference type="SMART" id="SM00287">
    <property type="entry name" value="SH3b"/>
    <property type="match status" value="1"/>
</dbReference>
<protein>
    <submittedName>
        <fullName evidence="5">Cell wall hydrolase/autolysin</fullName>
    </submittedName>
</protein>
<dbReference type="InterPro" id="IPR003646">
    <property type="entry name" value="SH3-like_bac-type"/>
</dbReference>
<proteinExistence type="predicted"/>
<dbReference type="Pfam" id="PF08239">
    <property type="entry name" value="SH3_3"/>
    <property type="match status" value="1"/>
</dbReference>
<dbReference type="InterPro" id="IPR002508">
    <property type="entry name" value="MurNAc-LAA_cat"/>
</dbReference>
<dbReference type="OrthoDB" id="9772024at2"/>
<reference evidence="6" key="1">
    <citation type="journal article" date="2011" name="MBio">
        <title>Novel metabolic attributes of the genus Cyanothece, comprising a group of unicellular nitrogen-fixing Cyanobacteria.</title>
        <authorList>
            <person name="Bandyopadhyay A."/>
            <person name="Elvitigala T."/>
            <person name="Welsh E."/>
            <person name="Stockel J."/>
            <person name="Liberton M."/>
            <person name="Min H."/>
            <person name="Sherman L.A."/>
            <person name="Pakrasi H.B."/>
        </authorList>
    </citation>
    <scope>NUCLEOTIDE SEQUENCE [LARGE SCALE GENOMIC DNA]</scope>
    <source>
        <strain evidence="6">PCC 7822</strain>
    </source>
</reference>
<dbReference type="EMBL" id="CP002198">
    <property type="protein sequence ID" value="ADN17362.1"/>
    <property type="molecule type" value="Genomic_DNA"/>
</dbReference>
<dbReference type="InterPro" id="IPR013783">
    <property type="entry name" value="Ig-like_fold"/>
</dbReference>
<dbReference type="KEGG" id="cyj:Cyan7822_5488"/>
<dbReference type="GO" id="GO:0008745">
    <property type="term" value="F:N-acetylmuramoyl-L-alanine amidase activity"/>
    <property type="evidence" value="ECO:0007669"/>
    <property type="project" value="InterPro"/>
</dbReference>
<dbReference type="PANTHER" id="PTHR30404">
    <property type="entry name" value="N-ACETYLMURAMOYL-L-ALANINE AMIDASE"/>
    <property type="match status" value="1"/>
</dbReference>
<keyword evidence="1 5" id="KW-0378">Hydrolase</keyword>
<name>E0U9A4_GLOV7</name>
<evidence type="ECO:0000259" key="3">
    <source>
        <dbReference type="SMART" id="SM00287"/>
    </source>
</evidence>
<dbReference type="GO" id="GO:0009253">
    <property type="term" value="P:peptidoglycan catabolic process"/>
    <property type="evidence" value="ECO:0007669"/>
    <property type="project" value="InterPro"/>
</dbReference>
<dbReference type="InterPro" id="IPR050695">
    <property type="entry name" value="N-acetylmuramoyl_amidase_3"/>
</dbReference>
<dbReference type="Gene3D" id="3.40.630.40">
    <property type="entry name" value="Zn-dependent exopeptidases"/>
    <property type="match status" value="1"/>
</dbReference>
<dbReference type="eggNOG" id="COG0860">
    <property type="taxonomic scope" value="Bacteria"/>
</dbReference>
<dbReference type="SUPFAM" id="SSF53187">
    <property type="entry name" value="Zn-dependent exopeptidases"/>
    <property type="match status" value="1"/>
</dbReference>
<accession>E0U9A4</accession>
<dbReference type="STRING" id="497965.Cyan7822_5488"/>
<dbReference type="CDD" id="cd02696">
    <property type="entry name" value="MurNAc-LAA"/>
    <property type="match status" value="1"/>
</dbReference>
<dbReference type="PANTHER" id="PTHR30404:SF0">
    <property type="entry name" value="N-ACETYLMURAMOYL-L-ALANINE AMIDASE AMIC"/>
    <property type="match status" value="1"/>
</dbReference>
<dbReference type="GO" id="GO:0071555">
    <property type="term" value="P:cell wall organization"/>
    <property type="evidence" value="ECO:0007669"/>
    <property type="project" value="UniProtKB-KW"/>
</dbReference>
<dbReference type="HOGENOM" id="CLU_031959_0_0_3"/>
<feature type="domain" description="SH3b" evidence="3">
    <location>
        <begin position="230"/>
        <end position="288"/>
    </location>
</feature>
<feature type="domain" description="MurNAc-LAA" evidence="4">
    <location>
        <begin position="468"/>
        <end position="580"/>
    </location>
</feature>
<dbReference type="Gene3D" id="2.60.40.10">
    <property type="entry name" value="Immunoglobulins"/>
    <property type="match status" value="1"/>
</dbReference>
<keyword evidence="6" id="KW-1185">Reference proteome</keyword>
<evidence type="ECO:0000259" key="4">
    <source>
        <dbReference type="SMART" id="SM00646"/>
    </source>
</evidence>
<gene>
    <name evidence="5" type="ordered locus">Cyan7822_5488</name>
</gene>
<dbReference type="GO" id="GO:0030288">
    <property type="term" value="C:outer membrane-bounded periplasmic space"/>
    <property type="evidence" value="ECO:0007669"/>
    <property type="project" value="TreeGrafter"/>
</dbReference>
<sequence length="585" mass="64503">MRQQLAIIAFTGVIFLGNPGVMLMAEAQQPLLVVYPPPNYQTSASQIFFIGTAAPEGQVFINNQPIQRSQAGHFAPSFPLQVGENLFTVRYKNQKINLKVKRVSQEIQPPTGAGFAANSLMPSEDLVRLPDELICFEAIATPGATVSVNLGRQTIPLLPQPQTVKLPENSAVLTATNQPLTVSTLGKYQGCAKVSETGNLGYPLFKVNLNNQTISQPGKGQIIILAPNQFEVIEVTANSGVTRTGPGTNYSRLTPLPKGTRATVTGKQGDWLRLDYGAWILKAETQVLSNAVPPQSMIRSINSRTFSGATEIVFPLQTPIPISVKQEDDKFILTLYHTTAQTDTIFIDNDPLIKRVDWQQVSPDKIEYTFLLKSPQQWGYDLRYEGTNLILTLRHPPKLSRGSLEGVTILLDAGHGGQESGATGPTGYQEKEVNLRVTKLLEQQLKQRGAKVYLTRETDQDVSLNERVAQINQLKPTLSISIHYNALPDEGDAVNTAGVGVFWYHPQAHDLSVFLHDYLVNQLHRPSYGVFWNNLALTRPSAAPSILLELGFLINPNEFEWISNAQEQEKLAKTLAEGIAAWLQH</sequence>
<evidence type="ECO:0000256" key="1">
    <source>
        <dbReference type="ARBA" id="ARBA00022801"/>
    </source>
</evidence>
<keyword evidence="2" id="KW-0961">Cell wall biogenesis/degradation</keyword>
<dbReference type="Gene3D" id="2.30.30.40">
    <property type="entry name" value="SH3 Domains"/>
    <property type="match status" value="1"/>
</dbReference>
<dbReference type="SMART" id="SM00646">
    <property type="entry name" value="Ami_3"/>
    <property type="match status" value="1"/>
</dbReference>
<evidence type="ECO:0000256" key="2">
    <source>
        <dbReference type="ARBA" id="ARBA00023316"/>
    </source>
</evidence>
<dbReference type="Proteomes" id="UP000008206">
    <property type="component" value="Chromosome"/>
</dbReference>
<dbReference type="Pfam" id="PF01520">
    <property type="entry name" value="Amidase_3"/>
    <property type="match status" value="1"/>
</dbReference>
<organism evidence="5 6">
    <name type="scientific">Gloeothece verrucosa (strain PCC 7822)</name>
    <name type="common">Cyanothece sp. (strain PCC 7822)</name>
    <dbReference type="NCBI Taxonomy" id="497965"/>
    <lineage>
        <taxon>Bacteria</taxon>
        <taxon>Bacillati</taxon>
        <taxon>Cyanobacteriota</taxon>
        <taxon>Cyanophyceae</taxon>
        <taxon>Oscillatoriophycideae</taxon>
        <taxon>Chroococcales</taxon>
        <taxon>Aphanothecaceae</taxon>
        <taxon>Gloeothece</taxon>
        <taxon>Gloeothece verrucosa</taxon>
    </lineage>
</organism>
<dbReference type="AlphaFoldDB" id="E0U9A4"/>
<evidence type="ECO:0000313" key="5">
    <source>
        <dbReference type="EMBL" id="ADN17362.1"/>
    </source>
</evidence>
<evidence type="ECO:0000313" key="6">
    <source>
        <dbReference type="Proteomes" id="UP000008206"/>
    </source>
</evidence>